<name>D8JX58_HYPDA</name>
<keyword evidence="4 8" id="KW-1133">Transmembrane helix</keyword>
<feature type="compositionally biased region" description="Pro residues" evidence="7">
    <location>
        <begin position="531"/>
        <end position="540"/>
    </location>
</feature>
<proteinExistence type="predicted"/>
<dbReference type="HOGENOM" id="CLU_009912_3_0_5"/>
<dbReference type="STRING" id="582899.Hden_1382"/>
<evidence type="ECO:0000256" key="1">
    <source>
        <dbReference type="ARBA" id="ARBA00004651"/>
    </source>
</evidence>
<keyword evidence="2" id="KW-1003">Cell membrane</keyword>
<dbReference type="InterPro" id="IPR027417">
    <property type="entry name" value="P-loop_NTPase"/>
</dbReference>
<dbReference type="eggNOG" id="COG3206">
    <property type="taxonomic scope" value="Bacteria"/>
</dbReference>
<evidence type="ECO:0000256" key="8">
    <source>
        <dbReference type="SAM" id="Phobius"/>
    </source>
</evidence>
<dbReference type="Pfam" id="PF02706">
    <property type="entry name" value="Wzz"/>
    <property type="match status" value="1"/>
</dbReference>
<dbReference type="GO" id="GO:0005886">
    <property type="term" value="C:plasma membrane"/>
    <property type="evidence" value="ECO:0007669"/>
    <property type="project" value="UniProtKB-SubCell"/>
</dbReference>
<feature type="domain" description="Polysaccharide chain length determinant N-terminal" evidence="9">
    <location>
        <begin position="30"/>
        <end position="128"/>
    </location>
</feature>
<keyword evidence="11" id="KW-1185">Reference proteome</keyword>
<keyword evidence="5 8" id="KW-0472">Membrane</keyword>
<dbReference type="InterPro" id="IPR003856">
    <property type="entry name" value="LPS_length_determ_N"/>
</dbReference>
<dbReference type="AlphaFoldDB" id="D8JX58"/>
<evidence type="ECO:0000256" key="3">
    <source>
        <dbReference type="ARBA" id="ARBA00022692"/>
    </source>
</evidence>
<dbReference type="Proteomes" id="UP000002033">
    <property type="component" value="Chromosome"/>
</dbReference>
<evidence type="ECO:0000259" key="9">
    <source>
        <dbReference type="Pfam" id="PF02706"/>
    </source>
</evidence>
<dbReference type="Gene3D" id="3.40.50.300">
    <property type="entry name" value="P-loop containing nucleotide triphosphate hydrolases"/>
    <property type="match status" value="1"/>
</dbReference>
<dbReference type="KEGG" id="hdn:Hden_1382"/>
<dbReference type="EMBL" id="CP002083">
    <property type="protein sequence ID" value="ADJ23194.1"/>
    <property type="molecule type" value="Genomic_DNA"/>
</dbReference>
<keyword evidence="3 8" id="KW-0812">Transmembrane</keyword>
<dbReference type="PANTHER" id="PTHR32309">
    <property type="entry name" value="TYROSINE-PROTEIN KINASE"/>
    <property type="match status" value="1"/>
</dbReference>
<gene>
    <name evidence="10" type="ordered locus">Hden_1382</name>
</gene>
<dbReference type="InterPro" id="IPR050445">
    <property type="entry name" value="Bact_polysacc_biosynth/exp"/>
</dbReference>
<feature type="coiled-coil region" evidence="6">
    <location>
        <begin position="404"/>
        <end position="431"/>
    </location>
</feature>
<feature type="region of interest" description="Disordered" evidence="7">
    <location>
        <begin position="526"/>
        <end position="545"/>
    </location>
</feature>
<keyword evidence="6" id="KW-0175">Coiled coil</keyword>
<protein>
    <submittedName>
        <fullName evidence="10">Lipopolysaccharide biosynthesis protein</fullName>
    </submittedName>
</protein>
<evidence type="ECO:0000256" key="4">
    <source>
        <dbReference type="ARBA" id="ARBA00022989"/>
    </source>
</evidence>
<evidence type="ECO:0000256" key="6">
    <source>
        <dbReference type="SAM" id="Coils"/>
    </source>
</evidence>
<accession>D8JX58</accession>
<sequence length="770" mass="83441">MLTAPGDYFNRWKLFDLSKVMQSRVHASPDDIDLGSVFGAFKRSLRWLIPLALLFGGLTYGVLSLIAPRYQSEAELAIIAKGADGTFADRNASGGPDLITTRMDKEAINTHVRAMQSQELLEKIAKDLKLEDRPEFNNALGPVDRLDAMMRAVGLGGPRKGETTRDRVLDALRARLEVYSAKESRFIGVRVTSNDPELAAKIANALAENYRTSLAAHGVTEVDDLQSVLQGKVQKLTTEVADAETAVDRYRGKIDGFRGGAQNTGLNEQQMSELTAELTKAKAARGEADVRAKSAREMITLGSADQLADVQKSPLIQNLVQQRVRIERQISELSATLLPGHPRMRQLNADLAGLKVQIGKEIAKIVDSLEKEAAVAKGREDSIAQSLADIKARVVTNAPEEAQLRQLEATAKAKRTELDNIQAQLESNRKKLDTRAQPVAAQIISNAQPESVPVFPRKGALSALIALASLMLGTAWVVTKALFQGARSGSQAAISRERTKPLSLQREPDFPPYREPLLREMDDDEISAPQYAPPPPPPSHEPQRQAPVIATSASDIGALVLRLMQKRPQSGGHRTILTGENENIDASKEALGLVKALAQSGEQVILVDWNPDGQDLASSIGLNPGVGINDLLRGETNFGEIIQRLPGSDAHAIASGNALEHPAAPVDSDHLNLVLDALDEAYDFIVVAGRHDAARELFETIEGRFDTGIVVSEPRAQVSAVQDPANTFLGFEVADIDIVRFERRAAVSSPVQQRIARATAGRTAEAPRPN</sequence>
<dbReference type="SUPFAM" id="SSF52540">
    <property type="entry name" value="P-loop containing nucleoside triphosphate hydrolases"/>
    <property type="match status" value="1"/>
</dbReference>
<evidence type="ECO:0000313" key="10">
    <source>
        <dbReference type="EMBL" id="ADJ23194.1"/>
    </source>
</evidence>
<evidence type="ECO:0000256" key="7">
    <source>
        <dbReference type="SAM" id="MobiDB-lite"/>
    </source>
</evidence>
<comment type="subcellular location">
    <subcellularLocation>
        <location evidence="1">Cell membrane</location>
        <topology evidence="1">Multi-pass membrane protein</topology>
    </subcellularLocation>
</comment>
<feature type="transmembrane region" description="Helical" evidence="8">
    <location>
        <begin position="47"/>
        <end position="67"/>
    </location>
</feature>
<evidence type="ECO:0000256" key="2">
    <source>
        <dbReference type="ARBA" id="ARBA00022475"/>
    </source>
</evidence>
<dbReference type="eggNOG" id="COG0489">
    <property type="taxonomic scope" value="Bacteria"/>
</dbReference>
<dbReference type="PANTHER" id="PTHR32309:SF13">
    <property type="entry name" value="FERRIC ENTEROBACTIN TRANSPORT PROTEIN FEPE"/>
    <property type="match status" value="1"/>
</dbReference>
<reference evidence="11" key="1">
    <citation type="journal article" date="2011" name="J. Bacteriol.">
        <title>Genome sequences of eight morphologically diverse alphaproteobacteria.</title>
        <authorList>
            <consortium name="US DOE Joint Genome Institute"/>
            <person name="Brown P.J."/>
            <person name="Kysela D.T."/>
            <person name="Buechlein A."/>
            <person name="Hemmerich C."/>
            <person name="Brun Y.V."/>
        </authorList>
    </citation>
    <scope>NUCLEOTIDE SEQUENCE [LARGE SCALE GENOMIC DNA]</scope>
    <source>
        <strain evidence="11">ATCC 51888 / DSM 1869 / NCIB 11706 / TK 0415</strain>
    </source>
</reference>
<feature type="region of interest" description="Disordered" evidence="7">
    <location>
        <begin position="488"/>
        <end position="516"/>
    </location>
</feature>
<organism evidence="10 11">
    <name type="scientific">Hyphomicrobium denitrificans (strain ATCC 51888 / DSM 1869 / NCIMB 11706 / TK 0415)</name>
    <dbReference type="NCBI Taxonomy" id="582899"/>
    <lineage>
        <taxon>Bacteria</taxon>
        <taxon>Pseudomonadati</taxon>
        <taxon>Pseudomonadota</taxon>
        <taxon>Alphaproteobacteria</taxon>
        <taxon>Hyphomicrobiales</taxon>
        <taxon>Hyphomicrobiaceae</taxon>
        <taxon>Hyphomicrobium</taxon>
    </lineage>
</organism>
<evidence type="ECO:0000256" key="5">
    <source>
        <dbReference type="ARBA" id="ARBA00023136"/>
    </source>
</evidence>
<dbReference type="GO" id="GO:0004713">
    <property type="term" value="F:protein tyrosine kinase activity"/>
    <property type="evidence" value="ECO:0007669"/>
    <property type="project" value="TreeGrafter"/>
</dbReference>
<evidence type="ECO:0000313" key="11">
    <source>
        <dbReference type="Proteomes" id="UP000002033"/>
    </source>
</evidence>